<sequence length="273" mass="30426">MRVGDTLPPSRLDRSGYRLAVDERFDGPELDTARWLPHYLPQWSTPDRSAARYTLGTDGTRGLTLRIDHDQPAWSPEYDGELRVSNLQTGVRSGPAGSGSGQHPFREGLVVRTPQPEQRLWLPHYGLIEISLVPCLHPRALTALWLIGFESTPEQSGELCVVELFGRDIRADGAGRVGVGVHPFGDPGLRDDFVQVETAVDLRRERTYAVEWMPGAARFFLDDELIAETGQSPAYPLQLMLNLYELPDGNPRDPAEYPLEARVTGVRYSQPVA</sequence>
<dbReference type="Gene3D" id="2.60.120.200">
    <property type="match status" value="1"/>
</dbReference>
<comment type="caution">
    <text evidence="2">The sequence shown here is derived from an EMBL/GenBank/DDBJ whole genome shotgun (WGS) entry which is preliminary data.</text>
</comment>
<dbReference type="CDD" id="cd00413">
    <property type="entry name" value="Glyco_hydrolase_16"/>
    <property type="match status" value="1"/>
</dbReference>
<dbReference type="SUPFAM" id="SSF49899">
    <property type="entry name" value="Concanavalin A-like lectins/glucanases"/>
    <property type="match status" value="1"/>
</dbReference>
<dbReference type="OrthoDB" id="9809583at2"/>
<name>A0A840X4J1_9MICO</name>
<dbReference type="Proteomes" id="UP000552883">
    <property type="component" value="Unassembled WGS sequence"/>
</dbReference>
<proteinExistence type="predicted"/>
<protein>
    <recommendedName>
        <fullName evidence="1">GH16 domain-containing protein</fullName>
    </recommendedName>
</protein>
<dbReference type="InterPro" id="IPR000757">
    <property type="entry name" value="Beta-glucanase-like"/>
</dbReference>
<evidence type="ECO:0000313" key="3">
    <source>
        <dbReference type="Proteomes" id="UP000552883"/>
    </source>
</evidence>
<evidence type="ECO:0000313" key="2">
    <source>
        <dbReference type="EMBL" id="MBB5617161.1"/>
    </source>
</evidence>
<dbReference type="RefSeq" id="WP_153982594.1">
    <property type="nucleotide sequence ID" value="NZ_BAAANZ010000009.1"/>
</dbReference>
<keyword evidence="3" id="KW-1185">Reference proteome</keyword>
<dbReference type="GO" id="GO:0005975">
    <property type="term" value="P:carbohydrate metabolic process"/>
    <property type="evidence" value="ECO:0007669"/>
    <property type="project" value="InterPro"/>
</dbReference>
<dbReference type="EMBL" id="JACHBS010000001">
    <property type="protein sequence ID" value="MBB5617161.1"/>
    <property type="molecule type" value="Genomic_DNA"/>
</dbReference>
<dbReference type="GO" id="GO:0004553">
    <property type="term" value="F:hydrolase activity, hydrolyzing O-glycosyl compounds"/>
    <property type="evidence" value="ECO:0007669"/>
    <property type="project" value="InterPro"/>
</dbReference>
<reference evidence="2 3" key="1">
    <citation type="submission" date="2020-08" db="EMBL/GenBank/DDBJ databases">
        <title>Sequencing the genomes of 1000 actinobacteria strains.</title>
        <authorList>
            <person name="Klenk H.-P."/>
        </authorList>
    </citation>
    <scope>NUCLEOTIDE SEQUENCE [LARGE SCALE GENOMIC DNA]</scope>
    <source>
        <strain evidence="2 3">DSM 23889</strain>
    </source>
</reference>
<dbReference type="AlphaFoldDB" id="A0A840X4J1"/>
<gene>
    <name evidence="2" type="ORF">BJ959_000657</name>
</gene>
<accession>A0A840X4J1</accession>
<dbReference type="PROSITE" id="PS51762">
    <property type="entry name" value="GH16_2"/>
    <property type="match status" value="1"/>
</dbReference>
<organism evidence="2 3">
    <name type="scientific">Microcella frigidaquae</name>
    <dbReference type="NCBI Taxonomy" id="424758"/>
    <lineage>
        <taxon>Bacteria</taxon>
        <taxon>Bacillati</taxon>
        <taxon>Actinomycetota</taxon>
        <taxon>Actinomycetes</taxon>
        <taxon>Micrococcales</taxon>
        <taxon>Microbacteriaceae</taxon>
        <taxon>Microcella</taxon>
    </lineage>
</organism>
<dbReference type="InterPro" id="IPR013320">
    <property type="entry name" value="ConA-like_dom_sf"/>
</dbReference>
<evidence type="ECO:0000259" key="1">
    <source>
        <dbReference type="PROSITE" id="PS51762"/>
    </source>
</evidence>
<feature type="domain" description="GH16" evidence="1">
    <location>
        <begin position="12"/>
        <end position="273"/>
    </location>
</feature>